<evidence type="ECO:0008006" key="5">
    <source>
        <dbReference type="Google" id="ProtNLM"/>
    </source>
</evidence>
<keyword evidence="2" id="KW-0732">Signal</keyword>
<accession>A0A4U2YKJ7</accession>
<organism evidence="3 4">
    <name type="scientific">Nocardioides jishulii</name>
    <dbReference type="NCBI Taxonomy" id="2575440"/>
    <lineage>
        <taxon>Bacteria</taxon>
        <taxon>Bacillati</taxon>
        <taxon>Actinomycetota</taxon>
        <taxon>Actinomycetes</taxon>
        <taxon>Propionibacteriales</taxon>
        <taxon>Nocardioidaceae</taxon>
        <taxon>Nocardioides</taxon>
    </lineage>
</organism>
<evidence type="ECO:0000313" key="3">
    <source>
        <dbReference type="EMBL" id="TKI61440.1"/>
    </source>
</evidence>
<dbReference type="EMBL" id="SZPY01000003">
    <property type="protein sequence ID" value="TKI61440.1"/>
    <property type="molecule type" value="Genomic_DNA"/>
</dbReference>
<keyword evidence="4" id="KW-1185">Reference proteome</keyword>
<feature type="region of interest" description="Disordered" evidence="1">
    <location>
        <begin position="27"/>
        <end position="55"/>
    </location>
</feature>
<gene>
    <name evidence="3" type="ORF">FC770_11630</name>
</gene>
<dbReference type="RefSeq" id="WP_137066326.1">
    <property type="nucleotide sequence ID" value="NZ_CP040748.1"/>
</dbReference>
<evidence type="ECO:0000313" key="4">
    <source>
        <dbReference type="Proteomes" id="UP000307808"/>
    </source>
</evidence>
<reference evidence="3 4" key="1">
    <citation type="submission" date="2019-04" db="EMBL/GenBank/DDBJ databases">
        <authorList>
            <person name="Dong K."/>
        </authorList>
    </citation>
    <scope>NUCLEOTIDE SEQUENCE [LARGE SCALE GENOMIC DNA]</scope>
    <source>
        <strain evidence="4">dk3543</strain>
    </source>
</reference>
<feature type="signal peptide" evidence="2">
    <location>
        <begin position="1"/>
        <end position="24"/>
    </location>
</feature>
<proteinExistence type="predicted"/>
<sequence length="193" mass="20163">MSLISKRIIALSIPCLLIGLSACGSDDQGSAQNNSSAEGAKPDGPAAVSTTPTPVAPELGEDAALMADALQEGVPSLKGRLEMTEVDDSNELFGRPGKYDQVTFLGDTRLGCTADDDYNGFDTQCGVKIERWPSTEAAEARAKDIQTKLQNFGLGAEWDYVVGRLVVRASGDFTPSQATKIQEAASAGAPVAP</sequence>
<comment type="caution">
    <text evidence="3">The sequence shown here is derived from an EMBL/GenBank/DDBJ whole genome shotgun (WGS) entry which is preliminary data.</text>
</comment>
<protein>
    <recommendedName>
        <fullName evidence="5">DUF3558 domain-containing protein</fullName>
    </recommendedName>
</protein>
<evidence type="ECO:0000256" key="2">
    <source>
        <dbReference type="SAM" id="SignalP"/>
    </source>
</evidence>
<dbReference type="Proteomes" id="UP000307808">
    <property type="component" value="Unassembled WGS sequence"/>
</dbReference>
<dbReference type="OrthoDB" id="3629459at2"/>
<dbReference type="AlphaFoldDB" id="A0A4U2YKJ7"/>
<evidence type="ECO:0000256" key="1">
    <source>
        <dbReference type="SAM" id="MobiDB-lite"/>
    </source>
</evidence>
<feature type="chain" id="PRO_5020427289" description="DUF3558 domain-containing protein" evidence="2">
    <location>
        <begin position="25"/>
        <end position="193"/>
    </location>
</feature>
<feature type="compositionally biased region" description="Polar residues" evidence="1">
    <location>
        <begin position="27"/>
        <end position="37"/>
    </location>
</feature>
<name>A0A4U2YKJ7_9ACTN</name>
<dbReference type="PROSITE" id="PS51257">
    <property type="entry name" value="PROKAR_LIPOPROTEIN"/>
    <property type="match status" value="1"/>
</dbReference>